<keyword evidence="4" id="KW-1185">Reference proteome</keyword>
<feature type="transmembrane region" description="Helical" evidence="1">
    <location>
        <begin position="20"/>
        <end position="39"/>
    </location>
</feature>
<name>A0A5J5GIS1_9RHOB</name>
<feature type="transmembrane region" description="Helical" evidence="1">
    <location>
        <begin position="102"/>
        <end position="129"/>
    </location>
</feature>
<evidence type="ECO:0000259" key="2">
    <source>
        <dbReference type="Pfam" id="PF07331"/>
    </source>
</evidence>
<protein>
    <submittedName>
        <fullName evidence="3">Tripartite tricarboxylate transporter TctB family protein</fullName>
    </submittedName>
</protein>
<proteinExistence type="predicted"/>
<dbReference type="AlphaFoldDB" id="A0A5J5GIS1"/>
<comment type="caution">
    <text evidence="3">The sequence shown here is derived from an EMBL/GenBank/DDBJ whole genome shotgun (WGS) entry which is preliminary data.</text>
</comment>
<keyword evidence="1" id="KW-0472">Membrane</keyword>
<keyword evidence="1" id="KW-1133">Transmembrane helix</keyword>
<dbReference type="Pfam" id="PF07331">
    <property type="entry name" value="TctB"/>
    <property type="match status" value="1"/>
</dbReference>
<feature type="transmembrane region" description="Helical" evidence="1">
    <location>
        <begin position="59"/>
        <end position="81"/>
    </location>
</feature>
<sequence>MQSGGRMPHPEGSPARVVNADTVTGAVTLALGLTALAMVPAQVQEDGFANFGDVRSPAFFPILSGAAVTLFSLALLIRGLLKAAPAFSVGEPRRVLAVTGALAGSTLLMFWVGYIAAAAVLIATLSVAFGNRNGLTVAGLAVVLPVGIYLLFDGVLGVLLPTGPF</sequence>
<gene>
    <name evidence="3" type="ORF">F3S47_11570</name>
</gene>
<reference evidence="3 4" key="1">
    <citation type="submission" date="2019-09" db="EMBL/GenBank/DDBJ databases">
        <authorList>
            <person name="Park J.-S."/>
            <person name="Choi H.-J."/>
        </authorList>
    </citation>
    <scope>NUCLEOTIDE SEQUENCE [LARGE SCALE GENOMIC DNA]</scope>
    <source>
        <strain evidence="3 4">176SS1-4</strain>
    </source>
</reference>
<evidence type="ECO:0000313" key="3">
    <source>
        <dbReference type="EMBL" id="KAA9008131.1"/>
    </source>
</evidence>
<dbReference type="EMBL" id="VYQE01000003">
    <property type="protein sequence ID" value="KAA9008131.1"/>
    <property type="molecule type" value="Genomic_DNA"/>
</dbReference>
<organism evidence="3 4">
    <name type="scientific">Histidinibacterium aquaticum</name>
    <dbReference type="NCBI Taxonomy" id="2613962"/>
    <lineage>
        <taxon>Bacteria</taxon>
        <taxon>Pseudomonadati</taxon>
        <taxon>Pseudomonadota</taxon>
        <taxon>Alphaproteobacteria</taxon>
        <taxon>Rhodobacterales</taxon>
        <taxon>Paracoccaceae</taxon>
        <taxon>Histidinibacterium</taxon>
    </lineage>
</organism>
<dbReference type="Proteomes" id="UP000326554">
    <property type="component" value="Unassembled WGS sequence"/>
</dbReference>
<keyword evidence="1" id="KW-0812">Transmembrane</keyword>
<accession>A0A5J5GIS1</accession>
<feature type="transmembrane region" description="Helical" evidence="1">
    <location>
        <begin position="135"/>
        <end position="160"/>
    </location>
</feature>
<evidence type="ECO:0000313" key="4">
    <source>
        <dbReference type="Proteomes" id="UP000326554"/>
    </source>
</evidence>
<feature type="domain" description="DUF1468" evidence="2">
    <location>
        <begin position="24"/>
        <end position="161"/>
    </location>
</feature>
<dbReference type="InterPro" id="IPR009936">
    <property type="entry name" value="DUF1468"/>
</dbReference>
<evidence type="ECO:0000256" key="1">
    <source>
        <dbReference type="SAM" id="Phobius"/>
    </source>
</evidence>